<dbReference type="Proteomes" id="UP000179642">
    <property type="component" value="Unassembled WGS sequence"/>
</dbReference>
<accession>A0A1S2NW61</accession>
<feature type="transmembrane region" description="Helical" evidence="8">
    <location>
        <begin position="176"/>
        <end position="198"/>
    </location>
</feature>
<protein>
    <recommendedName>
        <fullName evidence="10">Membrane transport protein MMPL domain-containing protein</fullName>
    </recommendedName>
</protein>
<evidence type="ECO:0000256" key="9">
    <source>
        <dbReference type="SAM" id="SignalP"/>
    </source>
</evidence>
<keyword evidence="9" id="KW-0732">Signal</keyword>
<feature type="chain" id="PRO_5038598094" description="Membrane transport protein MMPL domain-containing protein" evidence="9">
    <location>
        <begin position="19"/>
        <end position="351"/>
    </location>
</feature>
<reference evidence="11 12" key="1">
    <citation type="submission" date="2016-10" db="EMBL/GenBank/DDBJ databases">
        <title>Genome sequence of Streptomyces sp. MUSC 1.</title>
        <authorList>
            <person name="Lee L.-H."/>
            <person name="Ser H.-L."/>
            <person name="Law J.W.-F."/>
        </authorList>
    </citation>
    <scope>NUCLEOTIDE SEQUENCE [LARGE SCALE GENOMIC DNA]</scope>
    <source>
        <strain evidence="11 12">MUSC 1</strain>
    </source>
</reference>
<dbReference type="PANTHER" id="PTHR33406:SF11">
    <property type="entry name" value="MEMBRANE PROTEIN SCO6666-RELATED"/>
    <property type="match status" value="1"/>
</dbReference>
<evidence type="ECO:0000256" key="2">
    <source>
        <dbReference type="ARBA" id="ARBA00010157"/>
    </source>
</evidence>
<comment type="caution">
    <text evidence="11">The sequence shown here is derived from an EMBL/GenBank/DDBJ whole genome shotgun (WGS) entry which is preliminary data.</text>
</comment>
<evidence type="ECO:0000256" key="6">
    <source>
        <dbReference type="ARBA" id="ARBA00023136"/>
    </source>
</evidence>
<evidence type="ECO:0000256" key="1">
    <source>
        <dbReference type="ARBA" id="ARBA00004651"/>
    </source>
</evidence>
<dbReference type="InterPro" id="IPR004869">
    <property type="entry name" value="MMPL_dom"/>
</dbReference>
<dbReference type="AlphaFoldDB" id="A0A1S2NW61"/>
<keyword evidence="6 8" id="KW-0472">Membrane</keyword>
<sequence length="351" mass="35248">MWAVLLGAVAVGAAKAPAASGGGASFMPGIEAQQAFDLIGQRFPGSDADGATARIVFVAPRGERVTSSGHRAAIDTLVPEAAGEPQVSGAVSKDGSTACATVDSKVKADALTTSDKAALEQAIGQARGSGLTVQAGGTALPSKTAAGGSSEVIGIGLAAIVLLITFGSFAAAGLALLAAVVGVGVGMAAILALGHALALPRGTGRRARFGRRRGTRRGYGGLGCGLHGADRGHRAGRAARPVAQRAPGRVPVRHRRPRGPRGARALPGQGLRRDGRRRLFVPGLVNPDTVAEPGRRVSVGTALAQTAYGAMRRAVAELLDSGTCAAMERAVDSGTVNSAVTAARTRRGPYL</sequence>
<feature type="compositionally biased region" description="Basic residues" evidence="7">
    <location>
        <begin position="251"/>
        <end position="261"/>
    </location>
</feature>
<evidence type="ECO:0000256" key="7">
    <source>
        <dbReference type="SAM" id="MobiDB-lite"/>
    </source>
</evidence>
<dbReference type="InterPro" id="IPR050545">
    <property type="entry name" value="Mycobact_MmpL"/>
</dbReference>
<organism evidence="11 12">
    <name type="scientific">Streptomyces monashensis</name>
    <dbReference type="NCBI Taxonomy" id="1678012"/>
    <lineage>
        <taxon>Bacteria</taxon>
        <taxon>Bacillati</taxon>
        <taxon>Actinomycetota</taxon>
        <taxon>Actinomycetes</taxon>
        <taxon>Kitasatosporales</taxon>
        <taxon>Streptomycetaceae</taxon>
        <taxon>Streptomyces</taxon>
    </lineage>
</organism>
<proteinExistence type="inferred from homology"/>
<dbReference type="PANTHER" id="PTHR33406">
    <property type="entry name" value="MEMBRANE PROTEIN MJ1562-RELATED"/>
    <property type="match status" value="1"/>
</dbReference>
<keyword evidence="5 8" id="KW-1133">Transmembrane helix</keyword>
<evidence type="ECO:0000313" key="11">
    <source>
        <dbReference type="EMBL" id="OIJ85720.1"/>
    </source>
</evidence>
<evidence type="ECO:0000256" key="8">
    <source>
        <dbReference type="SAM" id="Phobius"/>
    </source>
</evidence>
<keyword evidence="4 8" id="KW-0812">Transmembrane</keyword>
<evidence type="ECO:0000259" key="10">
    <source>
        <dbReference type="Pfam" id="PF03176"/>
    </source>
</evidence>
<keyword evidence="3" id="KW-1003">Cell membrane</keyword>
<evidence type="ECO:0000256" key="4">
    <source>
        <dbReference type="ARBA" id="ARBA00022692"/>
    </source>
</evidence>
<dbReference type="EMBL" id="MLYO01000134">
    <property type="protein sequence ID" value="OIJ85720.1"/>
    <property type="molecule type" value="Genomic_DNA"/>
</dbReference>
<feature type="signal peptide" evidence="9">
    <location>
        <begin position="1"/>
        <end position="18"/>
    </location>
</feature>
<gene>
    <name evidence="11" type="ORF">BIV23_44380</name>
</gene>
<comment type="subcellular location">
    <subcellularLocation>
        <location evidence="1">Cell membrane</location>
        <topology evidence="1">Multi-pass membrane protein</topology>
    </subcellularLocation>
</comment>
<dbReference type="Gene3D" id="6.10.250.2750">
    <property type="match status" value="1"/>
</dbReference>
<keyword evidence="12" id="KW-1185">Reference proteome</keyword>
<dbReference type="Pfam" id="PF03176">
    <property type="entry name" value="MMPL"/>
    <property type="match status" value="1"/>
</dbReference>
<dbReference type="SUPFAM" id="SSF82866">
    <property type="entry name" value="Multidrug efflux transporter AcrB transmembrane domain"/>
    <property type="match status" value="1"/>
</dbReference>
<comment type="similarity">
    <text evidence="2">Belongs to the resistance-nodulation-cell division (RND) (TC 2.A.6) family. MmpL subfamily.</text>
</comment>
<evidence type="ECO:0000256" key="3">
    <source>
        <dbReference type="ARBA" id="ARBA00022475"/>
    </source>
</evidence>
<dbReference type="GO" id="GO:0005886">
    <property type="term" value="C:plasma membrane"/>
    <property type="evidence" value="ECO:0007669"/>
    <property type="project" value="UniProtKB-SubCell"/>
</dbReference>
<evidence type="ECO:0000313" key="12">
    <source>
        <dbReference type="Proteomes" id="UP000179642"/>
    </source>
</evidence>
<evidence type="ECO:0000256" key="5">
    <source>
        <dbReference type="ARBA" id="ARBA00022989"/>
    </source>
</evidence>
<feature type="domain" description="Membrane transport protein MMPL" evidence="10">
    <location>
        <begin position="28"/>
        <end position="199"/>
    </location>
</feature>
<feature type="transmembrane region" description="Helical" evidence="8">
    <location>
        <begin position="152"/>
        <end position="169"/>
    </location>
</feature>
<name>A0A1S2NW61_9ACTN</name>
<feature type="region of interest" description="Disordered" evidence="7">
    <location>
        <begin position="232"/>
        <end position="269"/>
    </location>
</feature>